<evidence type="ECO:0000313" key="3">
    <source>
        <dbReference type="Proteomes" id="UP001515480"/>
    </source>
</evidence>
<reference evidence="2 3" key="1">
    <citation type="journal article" date="2024" name="Science">
        <title>Giant polyketide synthase enzymes in the biosynthesis of giant marine polyether toxins.</title>
        <authorList>
            <person name="Fallon T.R."/>
            <person name="Shende V.V."/>
            <person name="Wierzbicki I.H."/>
            <person name="Pendleton A.L."/>
            <person name="Watervoot N.F."/>
            <person name="Auber R.P."/>
            <person name="Gonzalez D.J."/>
            <person name="Wisecaver J.H."/>
            <person name="Moore B.S."/>
        </authorList>
    </citation>
    <scope>NUCLEOTIDE SEQUENCE [LARGE SCALE GENOMIC DNA]</scope>
    <source>
        <strain evidence="2 3">12B1</strain>
    </source>
</reference>
<keyword evidence="3" id="KW-1185">Reference proteome</keyword>
<gene>
    <name evidence="2" type="ORF">AB1Y20_020885</name>
</gene>
<keyword evidence="1" id="KW-0812">Transmembrane</keyword>
<name>A0AB34JUU1_PRYPA</name>
<organism evidence="2 3">
    <name type="scientific">Prymnesium parvum</name>
    <name type="common">Toxic golden alga</name>
    <dbReference type="NCBI Taxonomy" id="97485"/>
    <lineage>
        <taxon>Eukaryota</taxon>
        <taxon>Haptista</taxon>
        <taxon>Haptophyta</taxon>
        <taxon>Prymnesiophyceae</taxon>
        <taxon>Prymnesiales</taxon>
        <taxon>Prymnesiaceae</taxon>
        <taxon>Prymnesium</taxon>
    </lineage>
</organism>
<keyword evidence="1" id="KW-0472">Membrane</keyword>
<evidence type="ECO:0000313" key="2">
    <source>
        <dbReference type="EMBL" id="KAL1526064.1"/>
    </source>
</evidence>
<evidence type="ECO:0000256" key="1">
    <source>
        <dbReference type="SAM" id="Phobius"/>
    </source>
</evidence>
<dbReference type="EMBL" id="JBGBPQ010000004">
    <property type="protein sequence ID" value="KAL1526064.1"/>
    <property type="molecule type" value="Genomic_DNA"/>
</dbReference>
<comment type="caution">
    <text evidence="2">The sequence shown here is derived from an EMBL/GenBank/DDBJ whole genome shotgun (WGS) entry which is preliminary data.</text>
</comment>
<feature type="transmembrane region" description="Helical" evidence="1">
    <location>
        <begin position="26"/>
        <end position="47"/>
    </location>
</feature>
<dbReference type="SUPFAM" id="SSF48208">
    <property type="entry name" value="Six-hairpin glycosidases"/>
    <property type="match status" value="1"/>
</dbReference>
<keyword evidence="1" id="KW-1133">Transmembrane helix</keyword>
<sequence>MDRVYQPFGEEECALRDEERVARVQPIFRASAAGAAIMGVLALFGMLSSMTPSVPPSSLHLATPSVLAAEEDTRVFDESGRYIMRAFDRVKPMASFLPGVGGLWGVPMWTFYVNRGQGLATFGVKSKDGGILLFQTAEKAYQVTPFVGFRTLLKGKRASGKTFEAQPFFPQSDADETTTARRDMFIGNNEMEIEEADPVSGVRTNVVYFTAPNEAFPALVRRVTYTNEGDDAVELEVVDGLARLEPVGTSLFMLNAMGRTLEGWMHVYNFETDHTAPFFHLVTAPADTADVTMIKDGYFAAAFLDDEMLPMICDQQLLFGTDTTLAVPRRFFSSAKRPGGAPLAELLKAPQSTTSRTPSAFAAATISLKPGESKTISIVYGYASDIDSYLSTVLPKLKADEYFSLKREEAQSLGKNLTERVAMSSGVPVMDNYIKQNYLDNLLRGGMPVPIGNPDQPKIYHAYSRIHGDLERDYNNFVLEPSYWSQGPGNFRDVNQNRRCDVLQLPSVKDFNVRQFFSYIQSDGYNQLTVATAFFKIHDVWRVNEVVEQLLAPGDMQQKLKEKLLAPFRPGQLFTDLNNAGVTFKLPLDKVLEIVTRYAEQVPAGQYSQNGFWTDHFTYHLDLVWNFLAVFPDLKEWLLYDSNTLPFFLSPGRVANRTEKNMLVAEPSTVRQYDAVRDSGAKQQQLQIIYGDPNFVGDWGGGGTWQLTASGTTMKVSPLAKLVVLAANKFCILDPLGMGIEMEAGKPGWNDAMNGLPALFGSEMPSAYELHEIVDFVGVAIDEAARAVSLPEEVAALLDAIDAQLRAVLGGSTSDFTYWDKVHDALEAYRTKTEATFTGTMVSRSAKEMGKATGVFGRMLARMDVGIARALSYSTDPHKKVSPTYFRFNVKSFKLVGVSGRGLPTVQVTEFDEGQPLPLFLEGPTRHLKTLKRASQADKQAVYDAVAASTLHDNELGMYKISESLKGQPLEIGRMMAFDSGWLENESIWLHMSYKWYLELLRAGLYAQFFEEIRKGVVCFLDTKVFGRSPLEATSFIVSSAFPDKALHGSGFLARLSGTTAEFLSMWNHMMAGAAPFSLNADGKLQLALRPIVADWMWRDDGTINFKFLGNIDVTYVLHSKKNSWEATVQSYVLHAADGDLKIDGEVIPMPAAEQVRNMKYSAITVFLS</sequence>
<protein>
    <submittedName>
        <fullName evidence="2">Uncharacterized protein</fullName>
    </submittedName>
</protein>
<accession>A0AB34JUU1</accession>
<dbReference type="InterPro" id="IPR008928">
    <property type="entry name" value="6-hairpin_glycosidase_sf"/>
</dbReference>
<dbReference type="Proteomes" id="UP001515480">
    <property type="component" value="Unassembled WGS sequence"/>
</dbReference>
<proteinExistence type="predicted"/>
<dbReference type="GO" id="GO:0005975">
    <property type="term" value="P:carbohydrate metabolic process"/>
    <property type="evidence" value="ECO:0007669"/>
    <property type="project" value="InterPro"/>
</dbReference>
<dbReference type="AlphaFoldDB" id="A0AB34JUU1"/>